<accession>A0ACA9RJA1</accession>
<reference evidence="1" key="1">
    <citation type="submission" date="2021-06" db="EMBL/GenBank/DDBJ databases">
        <authorList>
            <person name="Kallberg Y."/>
            <person name="Tangrot J."/>
            <person name="Rosling A."/>
        </authorList>
    </citation>
    <scope>NUCLEOTIDE SEQUENCE</scope>
    <source>
        <strain evidence="1">MA461A</strain>
    </source>
</reference>
<protein>
    <submittedName>
        <fullName evidence="1">6130_t:CDS:1</fullName>
    </submittedName>
</protein>
<evidence type="ECO:0000313" key="2">
    <source>
        <dbReference type="Proteomes" id="UP000789920"/>
    </source>
</evidence>
<gene>
    <name evidence="1" type="ORF">RPERSI_LOCUS20029</name>
</gene>
<dbReference type="Proteomes" id="UP000789920">
    <property type="component" value="Unassembled WGS sequence"/>
</dbReference>
<feature type="non-terminal residue" evidence="1">
    <location>
        <position position="1"/>
    </location>
</feature>
<keyword evidence="2" id="KW-1185">Reference proteome</keyword>
<name>A0ACA9RJA1_9GLOM</name>
<dbReference type="EMBL" id="CAJVQC010055824">
    <property type="protein sequence ID" value="CAG8795780.1"/>
    <property type="molecule type" value="Genomic_DNA"/>
</dbReference>
<organism evidence="1 2">
    <name type="scientific">Racocetra persica</name>
    <dbReference type="NCBI Taxonomy" id="160502"/>
    <lineage>
        <taxon>Eukaryota</taxon>
        <taxon>Fungi</taxon>
        <taxon>Fungi incertae sedis</taxon>
        <taxon>Mucoromycota</taxon>
        <taxon>Glomeromycotina</taxon>
        <taxon>Glomeromycetes</taxon>
        <taxon>Diversisporales</taxon>
        <taxon>Gigasporaceae</taxon>
        <taxon>Racocetra</taxon>
    </lineage>
</organism>
<comment type="caution">
    <text evidence="1">The sequence shown here is derived from an EMBL/GenBank/DDBJ whole genome shotgun (WGS) entry which is preliminary data.</text>
</comment>
<proteinExistence type="predicted"/>
<sequence>TEFEFRKGKKSWWINVKPSVELLSKWGYADNEPIEEEMNIQGEDLPKKSIPEGEDPPKGKKNIPKERYFGGYFSGEVTPKEIEISTTPRKQMGDYTIDYDWSILS</sequence>
<evidence type="ECO:0000313" key="1">
    <source>
        <dbReference type="EMBL" id="CAG8795780.1"/>
    </source>
</evidence>